<gene>
    <name evidence="4" type="ORF">HX837_04425</name>
</gene>
<dbReference type="SUPFAM" id="SSF52540">
    <property type="entry name" value="P-loop containing nucleoside triphosphate hydrolases"/>
    <property type="match status" value="1"/>
</dbReference>
<dbReference type="AlphaFoldDB" id="A0A7K4MPE8"/>
<feature type="coiled-coil region" evidence="2">
    <location>
        <begin position="215"/>
        <end position="287"/>
    </location>
</feature>
<name>A0A7K4MPE8_9ARCH</name>
<feature type="domain" description="RecF/RecN/SMC N-terminal" evidence="3">
    <location>
        <begin position="9"/>
        <end position="551"/>
    </location>
</feature>
<evidence type="ECO:0000313" key="4">
    <source>
        <dbReference type="EMBL" id="NWJ43438.1"/>
    </source>
</evidence>
<dbReference type="Gene3D" id="3.40.50.300">
    <property type="entry name" value="P-loop containing nucleotide triphosphate hydrolases"/>
    <property type="match status" value="2"/>
</dbReference>
<feature type="coiled-coil region" evidence="2">
    <location>
        <begin position="365"/>
        <end position="409"/>
    </location>
</feature>
<evidence type="ECO:0000256" key="2">
    <source>
        <dbReference type="SAM" id="Coils"/>
    </source>
</evidence>
<dbReference type="EMBL" id="JACASV010000025">
    <property type="protein sequence ID" value="NWJ43438.1"/>
    <property type="molecule type" value="Genomic_DNA"/>
</dbReference>
<dbReference type="PANTHER" id="PTHR32114">
    <property type="entry name" value="ABC TRANSPORTER ABCH.3"/>
    <property type="match status" value="1"/>
</dbReference>
<dbReference type="PANTHER" id="PTHR32114:SF2">
    <property type="entry name" value="ABC TRANSPORTER ABCH.3"/>
    <property type="match status" value="1"/>
</dbReference>
<protein>
    <recommendedName>
        <fullName evidence="3">RecF/RecN/SMC N-terminal domain-containing protein</fullName>
    </recommendedName>
</protein>
<sequence length="570" mass="66603">MIVFKNVRWKNLLSTGNSFIEIQLNKSSNTLIIGDNGAGKSTILDALCFGLFNKPFRPIKKDQLINSVNQGGTLVEIEFMIGNREYLVKRGIKKNLFEIYRDGKLLNQDAKIKDYQEFLEKNILKLNFKSFTQIVILGMSFIPFMQLRASDRRTIIEDLLDIEIFSVMNYLLRSKVTQNKDDIGTVDIALGLSENEQKLTKIMIDKLKEDKTVQIKKNKKDIEEHEEFLKTHKENINQIIKKIEELNESINDESNARGKIDSLHDYQRDIEKNIDKYENEIEFYEKNEACNICRQDIPKIFRKSMIENFHAKMHECGQALLKIGNVLQEKEKRIHEIDTILNRVDLQKAEIAHNQNTIDACTQYIKKVAKQNEEISQMADDIDEKKNELNVIDKDIEIYNKEKEKLSNQKYLYELATTMLKDGGIKTRIIKQYLPIMNKLINKYLAEMDFFVSFNLDENFNESIKSRHRDEFTYDSFSEGEKMRIDLALLFTWRAVAKLKNSANTNLLILDEVFDSSLDAAGTDEFMRILNNLVKNTNVFVISHKGEILFDKFKSVLKFEKRKNFSQIIK</sequence>
<dbReference type="InterPro" id="IPR027417">
    <property type="entry name" value="P-loop_NTPase"/>
</dbReference>
<evidence type="ECO:0000313" key="5">
    <source>
        <dbReference type="Proteomes" id="UP000523105"/>
    </source>
</evidence>
<comment type="caution">
    <text evidence="4">The sequence shown here is derived from an EMBL/GenBank/DDBJ whole genome shotgun (WGS) entry which is preliminary data.</text>
</comment>
<proteinExistence type="predicted"/>
<reference evidence="4 5" key="1">
    <citation type="journal article" date="2019" name="Environ. Microbiol.">
        <title>Genomics insights into ecotype formation of ammonia-oxidizing archaea in the deep ocean.</title>
        <authorList>
            <person name="Wang Y."/>
            <person name="Huang J.M."/>
            <person name="Cui G.J."/>
            <person name="Nunoura T."/>
            <person name="Takaki Y."/>
            <person name="Li W.L."/>
            <person name="Li J."/>
            <person name="Gao Z.M."/>
            <person name="Takai K."/>
            <person name="Zhang A.Q."/>
            <person name="Stepanauskas R."/>
        </authorList>
    </citation>
    <scope>NUCLEOTIDE SEQUENCE [LARGE SCALE GENOMIC DNA]</scope>
    <source>
        <strain evidence="4 5">L15b</strain>
    </source>
</reference>
<keyword evidence="1 2" id="KW-0175">Coiled coil</keyword>
<dbReference type="InterPro" id="IPR003395">
    <property type="entry name" value="RecF/RecN/SMC_N"/>
</dbReference>
<dbReference type="Pfam" id="PF02463">
    <property type="entry name" value="SMC_N"/>
    <property type="match status" value="1"/>
</dbReference>
<accession>A0A7K4MPE8</accession>
<dbReference type="Proteomes" id="UP000523105">
    <property type="component" value="Unassembled WGS sequence"/>
</dbReference>
<evidence type="ECO:0000259" key="3">
    <source>
        <dbReference type="Pfam" id="PF02463"/>
    </source>
</evidence>
<evidence type="ECO:0000256" key="1">
    <source>
        <dbReference type="ARBA" id="ARBA00023054"/>
    </source>
</evidence>
<organism evidence="4 5">
    <name type="scientific">Marine Group I thaumarchaeote</name>
    <dbReference type="NCBI Taxonomy" id="2511932"/>
    <lineage>
        <taxon>Archaea</taxon>
        <taxon>Nitrososphaerota</taxon>
        <taxon>Marine Group I</taxon>
    </lineage>
</organism>